<dbReference type="Proteomes" id="UP000070544">
    <property type="component" value="Unassembled WGS sequence"/>
</dbReference>
<keyword evidence="4" id="KW-1185">Reference proteome</keyword>
<evidence type="ECO:0000313" key="4">
    <source>
        <dbReference type="Proteomes" id="UP000070544"/>
    </source>
</evidence>
<feature type="domain" description="Xaa-Pro dipeptidyl-peptidase-like" evidence="2">
    <location>
        <begin position="20"/>
        <end position="203"/>
    </location>
</feature>
<dbReference type="Gene3D" id="3.40.50.1820">
    <property type="entry name" value="alpha/beta hydrolase"/>
    <property type="match status" value="1"/>
</dbReference>
<dbReference type="OrthoDB" id="2148506at2759"/>
<dbReference type="AlphaFoldDB" id="A0A139AXI8"/>
<dbReference type="Pfam" id="PF02129">
    <property type="entry name" value="Peptidase_S15"/>
    <property type="match status" value="1"/>
</dbReference>
<dbReference type="EMBL" id="KQ965732">
    <property type="protein sequence ID" value="KXS21462.1"/>
    <property type="molecule type" value="Genomic_DNA"/>
</dbReference>
<dbReference type="Gene3D" id="1.10.10.800">
    <property type="match status" value="1"/>
</dbReference>
<dbReference type="SUPFAM" id="SSF53474">
    <property type="entry name" value="alpha/beta-Hydrolases"/>
    <property type="match status" value="1"/>
</dbReference>
<dbReference type="InterPro" id="IPR000383">
    <property type="entry name" value="Xaa-Pro-like_dom"/>
</dbReference>
<dbReference type="InterPro" id="IPR029058">
    <property type="entry name" value="AB_hydrolase_fold"/>
</dbReference>
<dbReference type="ESTHER" id="gonpr-a0a139axi8">
    <property type="family name" value="Xaa-Pro-like_dom"/>
</dbReference>
<reference evidence="3 4" key="1">
    <citation type="journal article" date="2015" name="Genome Biol. Evol.">
        <title>Phylogenomic analyses indicate that early fungi evolved digesting cell walls of algal ancestors of land plants.</title>
        <authorList>
            <person name="Chang Y."/>
            <person name="Wang S."/>
            <person name="Sekimoto S."/>
            <person name="Aerts A.L."/>
            <person name="Choi C."/>
            <person name="Clum A."/>
            <person name="LaButti K.M."/>
            <person name="Lindquist E.A."/>
            <person name="Yee Ngan C."/>
            <person name="Ohm R.A."/>
            <person name="Salamov A.A."/>
            <person name="Grigoriev I.V."/>
            <person name="Spatafora J.W."/>
            <person name="Berbee M.L."/>
        </authorList>
    </citation>
    <scope>NUCLEOTIDE SEQUENCE [LARGE SCALE GENOMIC DNA]</scope>
    <source>
        <strain evidence="3 4">JEL478</strain>
    </source>
</reference>
<evidence type="ECO:0000256" key="1">
    <source>
        <dbReference type="ARBA" id="ARBA00029464"/>
    </source>
</evidence>
<sequence length="244" mass="27513">MTRTNIEFRTEDGVTLRGWWYPAGASSAEKKPTIIMAHGYSAVKEMYLENFAEVFSAQGGFHVLVYDNRCLGESDGEPRQEIDPWLQIRDYRDAITFVSGRDDVDKTKIGIWGSSYSGAHVIVVAAIDRRVKCVVSQVPLVAGLENARRLVRADLWAGFREMFDADRVNRLKGGQPAMIAVASKNPAEPSALPTADSAEFFFRETETRWPNWRNECTLRSVEMFTEYEPGAYIANIGARPSHRR</sequence>
<keyword evidence="3" id="KW-0378">Hydrolase</keyword>
<evidence type="ECO:0000259" key="2">
    <source>
        <dbReference type="Pfam" id="PF02129"/>
    </source>
</evidence>
<comment type="similarity">
    <text evidence="1">Belongs to the polyketide transferase af380 family.</text>
</comment>
<gene>
    <name evidence="3" type="ORF">M427DRAFT_270865</name>
</gene>
<dbReference type="PANTHER" id="PTHR47751">
    <property type="entry name" value="SUPERFAMILY HYDROLASE, PUTATIVE (AFU_ORTHOLOGUE AFUA_2G16580)-RELATED"/>
    <property type="match status" value="1"/>
</dbReference>
<dbReference type="OMA" id="NWRNECT"/>
<organism evidence="3 4">
    <name type="scientific">Gonapodya prolifera (strain JEL478)</name>
    <name type="common">Monoblepharis prolifera</name>
    <dbReference type="NCBI Taxonomy" id="1344416"/>
    <lineage>
        <taxon>Eukaryota</taxon>
        <taxon>Fungi</taxon>
        <taxon>Fungi incertae sedis</taxon>
        <taxon>Chytridiomycota</taxon>
        <taxon>Chytridiomycota incertae sedis</taxon>
        <taxon>Monoblepharidomycetes</taxon>
        <taxon>Monoblepharidales</taxon>
        <taxon>Gonapodyaceae</taxon>
        <taxon>Gonapodya</taxon>
    </lineage>
</organism>
<dbReference type="GO" id="GO:0016787">
    <property type="term" value="F:hydrolase activity"/>
    <property type="evidence" value="ECO:0007669"/>
    <property type="project" value="UniProtKB-KW"/>
</dbReference>
<name>A0A139AXI8_GONPJ</name>
<accession>A0A139AXI8</accession>
<evidence type="ECO:0000313" key="3">
    <source>
        <dbReference type="EMBL" id="KXS21462.1"/>
    </source>
</evidence>
<protein>
    <submittedName>
        <fullName evidence="3">Alpha/beta-hydrolase</fullName>
    </submittedName>
</protein>
<dbReference type="STRING" id="1344416.A0A139AXI8"/>
<proteinExistence type="inferred from homology"/>
<dbReference type="PANTHER" id="PTHR47751:SF2">
    <property type="entry name" value="DLTD N-TERMINAL DOMAIN PROTEIN (AFU_ORTHOLOGUE AFUA_8G00380)-RELATED"/>
    <property type="match status" value="1"/>
</dbReference>
<dbReference type="InterPro" id="IPR051411">
    <property type="entry name" value="Polyketide_trans_af380"/>
</dbReference>